<proteinExistence type="predicted"/>
<evidence type="ECO:0000256" key="4">
    <source>
        <dbReference type="ARBA" id="ARBA00029821"/>
    </source>
</evidence>
<comment type="catalytic activity">
    <reaction evidence="5">
        <text>L-lysyl(79)-[histone H3] + 3 S-adenosyl-L-methionine = N(6),N(6),N(6)-trimethyl-L-lysyl(79)-[histone H3] + 3 S-adenosyl-L-homocysteine + 3 H(+)</text>
        <dbReference type="Rhea" id="RHEA:60328"/>
        <dbReference type="Rhea" id="RHEA-COMP:15549"/>
        <dbReference type="Rhea" id="RHEA-COMP:15552"/>
        <dbReference type="ChEBI" id="CHEBI:15378"/>
        <dbReference type="ChEBI" id="CHEBI:29969"/>
        <dbReference type="ChEBI" id="CHEBI:57856"/>
        <dbReference type="ChEBI" id="CHEBI:59789"/>
        <dbReference type="ChEBI" id="CHEBI:61961"/>
        <dbReference type="EC" id="2.1.1.360"/>
    </reaction>
</comment>
<dbReference type="PANTHER" id="PTHR21451:SF19">
    <property type="entry name" value="ACTIVATED IN BLOCKED UNFOLDED PROTEIN RESPONSE"/>
    <property type="match status" value="1"/>
</dbReference>
<dbReference type="Pfam" id="PF08123">
    <property type="entry name" value="DOT1"/>
    <property type="match status" value="1"/>
</dbReference>
<dbReference type="InterPro" id="IPR029063">
    <property type="entry name" value="SAM-dependent_MTases_sf"/>
</dbReference>
<keyword evidence="8" id="KW-1185">Reference proteome</keyword>
<dbReference type="GO" id="GO:0032259">
    <property type="term" value="P:methylation"/>
    <property type="evidence" value="ECO:0007669"/>
    <property type="project" value="UniProtKB-KW"/>
</dbReference>
<dbReference type="GO" id="GO:0051726">
    <property type="term" value="P:regulation of cell cycle"/>
    <property type="evidence" value="ECO:0007669"/>
    <property type="project" value="InterPro"/>
</dbReference>
<dbReference type="InterPro" id="IPR025789">
    <property type="entry name" value="DOT1_dom"/>
</dbReference>
<evidence type="ECO:0000256" key="1">
    <source>
        <dbReference type="ARBA" id="ARBA00012190"/>
    </source>
</evidence>
<protein>
    <recommendedName>
        <fullName evidence="2">Histone-lysine N-methyltransferase, H3 lysine-79 specific</fullName>
        <ecNumber evidence="1">2.1.1.360</ecNumber>
    </recommendedName>
    <alternativeName>
        <fullName evidence="4">Histone H3-K79 methyltransferase</fullName>
    </alternativeName>
</protein>
<evidence type="ECO:0000256" key="3">
    <source>
        <dbReference type="ARBA" id="ARBA00022853"/>
    </source>
</evidence>
<keyword evidence="3" id="KW-0156">Chromatin regulator</keyword>
<sequence>MLVLYLMLFILTIFTGIQWMQQRSIKRWKKDLNLEQHFAIYRSLYADVDGFTLSRAARMNHDSMEYVYGEIEFESFIALLALCHPNPSTIFYDLGSGVGKAVIACALVFDVKKSCGIEILPALHECALMQQQRLGKLPAYEEKASHIEFKLGDLLKAQFRDASLIFINATAFFGESWLSISQHMEQINPGALVISTSKALRSNLFKISKVTEVAMSWGIVRAFIQERQSPSKNQEDIYTQ</sequence>
<reference evidence="7 8" key="1">
    <citation type="submission" date="2015-11" db="EMBL/GenBank/DDBJ databases">
        <title>Genomic analysis of 38 Legionella species identifies large and diverse effector repertoires.</title>
        <authorList>
            <person name="Burstein D."/>
            <person name="Amaro F."/>
            <person name="Zusman T."/>
            <person name="Lifshitz Z."/>
            <person name="Cohen O."/>
            <person name="Gilbert J.A."/>
            <person name="Pupko T."/>
            <person name="Shuman H.A."/>
            <person name="Segal G."/>
        </authorList>
    </citation>
    <scope>NUCLEOTIDE SEQUENCE [LARGE SCALE GENOMIC DNA]</scope>
    <source>
        <strain evidence="7 8">ATCC 49751</strain>
    </source>
</reference>
<dbReference type="Gene3D" id="3.40.50.150">
    <property type="entry name" value="Vaccinia Virus protein VP39"/>
    <property type="match status" value="1"/>
</dbReference>
<evidence type="ECO:0000256" key="5">
    <source>
        <dbReference type="ARBA" id="ARBA00047770"/>
    </source>
</evidence>
<dbReference type="PROSITE" id="PS51569">
    <property type="entry name" value="DOT1"/>
    <property type="match status" value="1"/>
</dbReference>
<dbReference type="EC" id="2.1.1.360" evidence="1"/>
<evidence type="ECO:0000313" key="8">
    <source>
        <dbReference type="Proteomes" id="UP000054869"/>
    </source>
</evidence>
<dbReference type="RefSeq" id="WP_051546112.1">
    <property type="nucleotide sequence ID" value="NZ_CAAAJD010000017.1"/>
</dbReference>
<evidence type="ECO:0000313" key="7">
    <source>
        <dbReference type="EMBL" id="KTD22750.1"/>
    </source>
</evidence>
<dbReference type="PANTHER" id="PTHR21451">
    <property type="entry name" value="HISTONE H3 METHYLTRANSFERASE"/>
    <property type="match status" value="1"/>
</dbReference>
<keyword evidence="7" id="KW-0808">Transferase</keyword>
<dbReference type="EMBL" id="LNYI01000022">
    <property type="protein sequence ID" value="KTD22750.1"/>
    <property type="molecule type" value="Genomic_DNA"/>
</dbReference>
<dbReference type="eggNOG" id="COG2242">
    <property type="taxonomic scope" value="Bacteria"/>
</dbReference>
<dbReference type="InterPro" id="IPR030445">
    <property type="entry name" value="H3-K79_meTrfase"/>
</dbReference>
<dbReference type="AlphaFoldDB" id="A0A0W0VRJ2"/>
<dbReference type="GO" id="GO:0140956">
    <property type="term" value="F:histone H3K79 trimethyltransferase activity"/>
    <property type="evidence" value="ECO:0007669"/>
    <property type="project" value="UniProtKB-EC"/>
</dbReference>
<keyword evidence="7" id="KW-0489">Methyltransferase</keyword>
<accession>A0A0W0VRJ2</accession>
<dbReference type="Proteomes" id="UP000054869">
    <property type="component" value="Unassembled WGS sequence"/>
</dbReference>
<evidence type="ECO:0000259" key="6">
    <source>
        <dbReference type="PROSITE" id="PS51569"/>
    </source>
</evidence>
<feature type="domain" description="DOT1" evidence="6">
    <location>
        <begin position="1"/>
        <end position="240"/>
    </location>
</feature>
<comment type="caution">
    <text evidence="7">The sequence shown here is derived from an EMBL/GenBank/DDBJ whole genome shotgun (WGS) entry which is preliminary data.</text>
</comment>
<organism evidence="7 8">
    <name type="scientific">Legionella lansingensis</name>
    <dbReference type="NCBI Taxonomy" id="45067"/>
    <lineage>
        <taxon>Bacteria</taxon>
        <taxon>Pseudomonadati</taxon>
        <taxon>Pseudomonadota</taxon>
        <taxon>Gammaproteobacteria</taxon>
        <taxon>Legionellales</taxon>
        <taxon>Legionellaceae</taxon>
        <taxon>Legionella</taxon>
    </lineage>
</organism>
<gene>
    <name evidence="7" type="ORF">Llan_1101</name>
</gene>
<dbReference type="STRING" id="45067.Llan_1101"/>
<dbReference type="PATRIC" id="fig|45067.4.peg.1150"/>
<name>A0A0W0VRJ2_9GAMM</name>
<evidence type="ECO:0000256" key="2">
    <source>
        <dbReference type="ARBA" id="ARBA00020987"/>
    </source>
</evidence>
<dbReference type="SUPFAM" id="SSF53335">
    <property type="entry name" value="S-adenosyl-L-methionine-dependent methyltransferases"/>
    <property type="match status" value="1"/>
</dbReference>